<feature type="compositionally biased region" description="Low complexity" evidence="1">
    <location>
        <begin position="98"/>
        <end position="108"/>
    </location>
</feature>
<evidence type="ECO:0000313" key="4">
    <source>
        <dbReference type="Proteomes" id="UP001592530"/>
    </source>
</evidence>
<dbReference type="RefSeq" id="WP_380552594.1">
    <property type="nucleotide sequence ID" value="NZ_JBHEZY010000004.1"/>
</dbReference>
<dbReference type="PROSITE" id="PS51257">
    <property type="entry name" value="PROKAR_LIPOPROTEIN"/>
    <property type="match status" value="1"/>
</dbReference>
<gene>
    <name evidence="3" type="ORF">ACEZDB_13645</name>
</gene>
<dbReference type="EMBL" id="JBHEZY010000004">
    <property type="protein sequence ID" value="MFC1431689.1"/>
    <property type="molecule type" value="Genomic_DNA"/>
</dbReference>
<dbReference type="Proteomes" id="UP001592530">
    <property type="component" value="Unassembled WGS sequence"/>
</dbReference>
<keyword evidence="2" id="KW-0732">Signal</keyword>
<reference evidence="3 4" key="1">
    <citation type="submission" date="2024-09" db="EMBL/GenBank/DDBJ databases">
        <authorList>
            <person name="Lee S.D."/>
        </authorList>
    </citation>
    <scope>NUCLEOTIDE SEQUENCE [LARGE SCALE GENOMIC DNA]</scope>
    <source>
        <strain evidence="3 4">N1-3</strain>
    </source>
</reference>
<proteinExistence type="predicted"/>
<dbReference type="InterPro" id="IPR029046">
    <property type="entry name" value="LolA/LolB/LppX"/>
</dbReference>
<protein>
    <recommendedName>
        <fullName evidence="5">Lipoprotein</fullName>
    </recommendedName>
</protein>
<sequence length="311" mass="29947">MATASIRRALAGTTMAGAMALAGCASTGTGAAGAGTASVSGSASAAGSASSSSNDSSGDSADAANVAALQAASAATIATGSAKLTLDETVQSGKQSISVTGTGSTQLSGSGGSSDGEFTLTAAGQSIQMRVIGKVLYEMLPPAARAKVPGQKPWVRIDLAKAAAGAGGTISAPDTSQALGYLKDAKDVTKVGTETVDGSSATHYRFQAALPQNSGSMLGVSLPSSIPVDVWVDASNHIREEKIQFTVSASATATASAPATGSASAGTGTQSASTTTDLHLSGFGTPVTVTAPPSAQTTDLTGAAASAVAKG</sequence>
<accession>A0ABV6X084</accession>
<evidence type="ECO:0008006" key="5">
    <source>
        <dbReference type="Google" id="ProtNLM"/>
    </source>
</evidence>
<comment type="caution">
    <text evidence="3">The sequence shown here is derived from an EMBL/GenBank/DDBJ whole genome shotgun (WGS) entry which is preliminary data.</text>
</comment>
<organism evidence="3 4">
    <name type="scientific">Streptacidiphilus alkalitolerans</name>
    <dbReference type="NCBI Taxonomy" id="3342712"/>
    <lineage>
        <taxon>Bacteria</taxon>
        <taxon>Bacillati</taxon>
        <taxon>Actinomycetota</taxon>
        <taxon>Actinomycetes</taxon>
        <taxon>Kitasatosporales</taxon>
        <taxon>Streptomycetaceae</taxon>
        <taxon>Streptacidiphilus</taxon>
    </lineage>
</organism>
<dbReference type="SUPFAM" id="SSF89392">
    <property type="entry name" value="Prokaryotic lipoproteins and lipoprotein localization factors"/>
    <property type="match status" value="1"/>
</dbReference>
<feature type="compositionally biased region" description="Low complexity" evidence="1">
    <location>
        <begin position="257"/>
        <end position="276"/>
    </location>
</feature>
<feature type="signal peptide" evidence="2">
    <location>
        <begin position="1"/>
        <end position="31"/>
    </location>
</feature>
<evidence type="ECO:0000256" key="1">
    <source>
        <dbReference type="SAM" id="MobiDB-lite"/>
    </source>
</evidence>
<name>A0ABV6X084_9ACTN</name>
<evidence type="ECO:0000313" key="3">
    <source>
        <dbReference type="EMBL" id="MFC1431689.1"/>
    </source>
</evidence>
<feature type="chain" id="PRO_5046005326" description="Lipoprotein" evidence="2">
    <location>
        <begin position="32"/>
        <end position="311"/>
    </location>
</feature>
<evidence type="ECO:0000256" key="2">
    <source>
        <dbReference type="SAM" id="SignalP"/>
    </source>
</evidence>
<feature type="region of interest" description="Disordered" evidence="1">
    <location>
        <begin position="257"/>
        <end position="279"/>
    </location>
</feature>
<feature type="region of interest" description="Disordered" evidence="1">
    <location>
        <begin position="94"/>
        <end position="113"/>
    </location>
</feature>
<dbReference type="Gene3D" id="2.50.20.20">
    <property type="match status" value="1"/>
</dbReference>